<evidence type="ECO:0000313" key="2">
    <source>
        <dbReference type="EMBL" id="KAH0773275.1"/>
    </source>
</evidence>
<evidence type="ECO:0000256" key="1">
    <source>
        <dbReference type="SAM" id="MobiDB-lite"/>
    </source>
</evidence>
<protein>
    <submittedName>
        <fullName evidence="2">Uncharacterized protein</fullName>
    </submittedName>
</protein>
<feature type="region of interest" description="Disordered" evidence="1">
    <location>
        <begin position="37"/>
        <end position="58"/>
    </location>
</feature>
<dbReference type="Proteomes" id="UP000826656">
    <property type="component" value="Unassembled WGS sequence"/>
</dbReference>
<name>A0ABQ7VXR3_SOLTU</name>
<evidence type="ECO:0000313" key="3">
    <source>
        <dbReference type="Proteomes" id="UP000826656"/>
    </source>
</evidence>
<dbReference type="EMBL" id="JAIVGD010000005">
    <property type="protein sequence ID" value="KAH0773275.1"/>
    <property type="molecule type" value="Genomic_DNA"/>
</dbReference>
<accession>A0ABQ7VXR3</accession>
<gene>
    <name evidence="2" type="ORF">KY290_010412</name>
</gene>
<reference evidence="2 3" key="1">
    <citation type="journal article" date="2021" name="bioRxiv">
        <title>Chromosome-scale and haplotype-resolved genome assembly of a tetraploid potato cultivar.</title>
        <authorList>
            <person name="Sun H."/>
            <person name="Jiao W.-B."/>
            <person name="Krause K."/>
            <person name="Campoy J.A."/>
            <person name="Goel M."/>
            <person name="Folz-Donahue K."/>
            <person name="Kukat C."/>
            <person name="Huettel B."/>
            <person name="Schneeberger K."/>
        </authorList>
    </citation>
    <scope>NUCLEOTIDE SEQUENCE [LARGE SCALE GENOMIC DNA]</scope>
    <source>
        <strain evidence="2">SolTubOtavaFocal</strain>
        <tissue evidence="2">Leaves</tissue>
    </source>
</reference>
<comment type="caution">
    <text evidence="2">The sequence shown here is derived from an EMBL/GenBank/DDBJ whole genome shotgun (WGS) entry which is preliminary data.</text>
</comment>
<sequence>MVEPTPTINKAYAMLVERESQRSITSLAMSGEGTDLAALMAGRGGPPRYSKGTTSQSS</sequence>
<keyword evidence="3" id="KW-1185">Reference proteome</keyword>
<proteinExistence type="predicted"/>
<organism evidence="2 3">
    <name type="scientific">Solanum tuberosum</name>
    <name type="common">Potato</name>
    <dbReference type="NCBI Taxonomy" id="4113"/>
    <lineage>
        <taxon>Eukaryota</taxon>
        <taxon>Viridiplantae</taxon>
        <taxon>Streptophyta</taxon>
        <taxon>Embryophyta</taxon>
        <taxon>Tracheophyta</taxon>
        <taxon>Spermatophyta</taxon>
        <taxon>Magnoliopsida</taxon>
        <taxon>eudicotyledons</taxon>
        <taxon>Gunneridae</taxon>
        <taxon>Pentapetalae</taxon>
        <taxon>asterids</taxon>
        <taxon>lamiids</taxon>
        <taxon>Solanales</taxon>
        <taxon>Solanaceae</taxon>
        <taxon>Solanoideae</taxon>
        <taxon>Solaneae</taxon>
        <taxon>Solanum</taxon>
    </lineage>
</organism>